<keyword evidence="3" id="KW-1185">Reference proteome</keyword>
<feature type="region of interest" description="Disordered" evidence="1">
    <location>
        <begin position="25"/>
        <end position="201"/>
    </location>
</feature>
<accession>A0A2A9MI83</accession>
<dbReference type="KEGG" id="bbes:BESB_040670"/>
<reference evidence="2 3" key="1">
    <citation type="submission" date="2017-09" db="EMBL/GenBank/DDBJ databases">
        <title>Genome sequencing of Besnoitia besnoiti strain Bb-Ger1.</title>
        <authorList>
            <person name="Schares G."/>
            <person name="Venepally P."/>
            <person name="Lorenzi H.A."/>
        </authorList>
    </citation>
    <scope>NUCLEOTIDE SEQUENCE [LARGE SCALE GENOMIC DNA]</scope>
    <source>
        <strain evidence="2 3">Bb-Ger1</strain>
    </source>
</reference>
<protein>
    <submittedName>
        <fullName evidence="2">Uncharacterized protein</fullName>
    </submittedName>
</protein>
<dbReference type="RefSeq" id="XP_029221618.1">
    <property type="nucleotide sequence ID" value="XM_029362653.1"/>
</dbReference>
<gene>
    <name evidence="2" type="ORF">BESB_040670</name>
</gene>
<dbReference type="GeneID" id="40309048"/>
<feature type="compositionally biased region" description="Basic and acidic residues" evidence="1">
    <location>
        <begin position="237"/>
        <end position="247"/>
    </location>
</feature>
<organism evidence="2 3">
    <name type="scientific">Besnoitia besnoiti</name>
    <name type="common">Apicomplexan protozoan</name>
    <dbReference type="NCBI Taxonomy" id="94643"/>
    <lineage>
        <taxon>Eukaryota</taxon>
        <taxon>Sar</taxon>
        <taxon>Alveolata</taxon>
        <taxon>Apicomplexa</taxon>
        <taxon>Conoidasida</taxon>
        <taxon>Coccidia</taxon>
        <taxon>Eucoccidiorida</taxon>
        <taxon>Eimeriorina</taxon>
        <taxon>Sarcocystidae</taxon>
        <taxon>Besnoitia</taxon>
    </lineage>
</organism>
<evidence type="ECO:0000313" key="2">
    <source>
        <dbReference type="EMBL" id="PFH37609.1"/>
    </source>
</evidence>
<dbReference type="AlphaFoldDB" id="A0A2A9MI83"/>
<name>A0A2A9MI83_BESBE</name>
<feature type="compositionally biased region" description="Basic and acidic residues" evidence="1">
    <location>
        <begin position="59"/>
        <end position="77"/>
    </location>
</feature>
<feature type="compositionally biased region" description="Basic and acidic residues" evidence="1">
    <location>
        <begin position="139"/>
        <end position="154"/>
    </location>
</feature>
<proteinExistence type="predicted"/>
<comment type="caution">
    <text evidence="2">The sequence shown here is derived from an EMBL/GenBank/DDBJ whole genome shotgun (WGS) entry which is preliminary data.</text>
</comment>
<dbReference type="EMBL" id="NWUJ01000002">
    <property type="protein sequence ID" value="PFH37609.1"/>
    <property type="molecule type" value="Genomic_DNA"/>
</dbReference>
<dbReference type="VEuPathDB" id="ToxoDB:BESB_040670"/>
<evidence type="ECO:0000256" key="1">
    <source>
        <dbReference type="SAM" id="MobiDB-lite"/>
    </source>
</evidence>
<evidence type="ECO:0000313" key="3">
    <source>
        <dbReference type="Proteomes" id="UP000224006"/>
    </source>
</evidence>
<feature type="region of interest" description="Disordered" evidence="1">
    <location>
        <begin position="213"/>
        <end position="273"/>
    </location>
</feature>
<sequence length="319" mass="35594">MRGCMQRSFYEQPCREDAGLSYAGEKDGAGVGCSDPHLTRRFVRGPQNMYKQAAVKNSDTAEQKRERHKDNDMLCDKHSRRSKMSTSVGWGRRWRSDSTSSESVDGRGGKVRRTERHSNTKGGKTSFSCVRRPSYTRSHSPERKKGSSRGDSRTEIPVGGKGDGGSRSSNQECRSPLISRRSRYQETRTGHAKGKSGESCRCISPDYTEGAKHHVSADHQRGHRCDKSASTNYHPSGCEETRQEPPHAHRHGRSASRSEDVAPSSPADSQGGALEALKERVRARLKVIEWPQLSKMLGTRTYAEHILTLQASEIQRNII</sequence>
<dbReference type="Proteomes" id="UP000224006">
    <property type="component" value="Chromosome II"/>
</dbReference>
<feature type="compositionally biased region" description="Basic and acidic residues" evidence="1">
    <location>
        <begin position="213"/>
        <end position="227"/>
    </location>
</feature>